<feature type="signal peptide" evidence="1">
    <location>
        <begin position="1"/>
        <end position="20"/>
    </location>
</feature>
<dbReference type="PANTHER" id="PTHR11319">
    <property type="entry name" value="G PROTEIN-COUPLED RECEPTOR-RELATED"/>
    <property type="match status" value="1"/>
</dbReference>
<evidence type="ECO:0000259" key="2">
    <source>
        <dbReference type="Pfam" id="PF13229"/>
    </source>
</evidence>
<dbReference type="InterPro" id="IPR006626">
    <property type="entry name" value="PbH1"/>
</dbReference>
<feature type="domain" description="Secretion system C-terminal sorting" evidence="3">
    <location>
        <begin position="942"/>
        <end position="1010"/>
    </location>
</feature>
<proteinExistence type="predicted"/>
<feature type="chain" id="PRO_5047110770" evidence="1">
    <location>
        <begin position="21"/>
        <end position="1013"/>
    </location>
</feature>
<evidence type="ECO:0000313" key="4">
    <source>
        <dbReference type="EMBL" id="MFN0254981.1"/>
    </source>
</evidence>
<dbReference type="PANTHER" id="PTHR11319:SF35">
    <property type="entry name" value="OUTER MEMBRANE PROTEIN PMPC-RELATED"/>
    <property type="match status" value="1"/>
</dbReference>
<dbReference type="EMBL" id="SSHJ02000005">
    <property type="protein sequence ID" value="MFN0254981.1"/>
    <property type="molecule type" value="Genomic_DNA"/>
</dbReference>
<name>A0ABW9J392_9SPHI</name>
<gene>
    <name evidence="4" type="ORF">E6A44_005315</name>
</gene>
<dbReference type="Proteomes" id="UP001517247">
    <property type="component" value="Unassembled WGS sequence"/>
</dbReference>
<feature type="domain" description="Right handed beta helix" evidence="2">
    <location>
        <begin position="580"/>
        <end position="726"/>
    </location>
</feature>
<dbReference type="Pfam" id="PF13229">
    <property type="entry name" value="Beta_helix"/>
    <property type="match status" value="1"/>
</dbReference>
<evidence type="ECO:0000313" key="5">
    <source>
        <dbReference type="Proteomes" id="UP001517247"/>
    </source>
</evidence>
<evidence type="ECO:0000259" key="3">
    <source>
        <dbReference type="Pfam" id="PF18962"/>
    </source>
</evidence>
<dbReference type="InterPro" id="IPR039448">
    <property type="entry name" value="Beta_helix"/>
</dbReference>
<protein>
    <submittedName>
        <fullName evidence="4">Choice-of-anchor Q domain-containing protein</fullName>
    </submittedName>
</protein>
<accession>A0ABW9J392</accession>
<keyword evidence="1" id="KW-0732">Signal</keyword>
<dbReference type="SMART" id="SM00710">
    <property type="entry name" value="PbH1"/>
    <property type="match status" value="8"/>
</dbReference>
<sequence length="1013" mass="108109">MRIKLLFLFVFAICASMVSAQTVIYVDSAATGNNSGNSWTNAYNDLQSALDKVHQSANAGINYEIRLAKGTYTPTKHYDNRYGYVLARGGIKLLGGYNAQNNLRDILANPTLISADWHTRSTPHLITIMSINGSAAPIEIEGLTLTRGGETDYTRASSYFINGKEIPLRGGGAIYITQVLNDLKISRCKFTDNTSYRGAAIGIDASNVSIENSQFIGNYTSDETDYGNPIVGGIQALLQSGGAISINASGILKISRSIFSNNGASLGGAIGASNGSTPGTIGDTKNITINIDNSIFHGTRSNMTMLTGDAKVVIEGSLFVNNISYNNNADFNSSDISISNSIITANHNIGTAAVIRHSIVQGGYSGTNIRDVDPMLRNINDPAGPDGIFGTPDDGLRPIVGSPAINTGYIANNAALNLAQNSKDITGAPRYQDGALDVGPYEGSACPEVIYVDANVTSSGNGRSWQTALKTLHEALAVADNCNTFTTIKVAKGNYLSTHGEGSKDQSLIIKRANLKIEGGYDPSTNKRHIKTNPSILSGNFSSINGSFDKSYHVMMIVGVTAQTDSLIVDGFDITAGDANGDGNRTINNTVVHDGHGGGIFIKDCSNGENLVLRNLTFRNNRAKRFGGALHIINSSPLIDRCVFSNNRTEGINSTGGGALATETSGSPKVVNSVFVNNATQNVGGAIYNSSTTPRIINATFFKNSSVNGANAIYNGSSTNLSIINTLIWSDSNESLIMNNTSSVTASYSNIRQTSGVYPGAGNKNIDPKFVNPNNLAGPDNFLGTADDGIILQATSPLIDAGDNSSIPTSIIADLLGNARIAFMTVDIGAYESTVPSVLPVSFGKFSASLQSNRVKLNWNTISETNNEVFIVYRSTDGKNYTEIAKQNSKGSNANNYIAYDNNPVNGVNYYHLKQRDLDGTTTELGDDVINFSLNGEEIKAWPNPADKWLKLSFTAGKYQNLKLMDISGKKFQERNIAIAQSEMELDLSNYPKGVYLVELNGNKGKHVLKILK</sequence>
<dbReference type="InterPro" id="IPR011050">
    <property type="entry name" value="Pectin_lyase_fold/virulence"/>
</dbReference>
<comment type="caution">
    <text evidence="4">The sequence shown here is derived from an EMBL/GenBank/DDBJ whole genome shotgun (WGS) entry which is preliminary data.</text>
</comment>
<dbReference type="Gene3D" id="2.160.20.10">
    <property type="entry name" value="Single-stranded right-handed beta-helix, Pectin lyase-like"/>
    <property type="match status" value="1"/>
</dbReference>
<organism evidence="4 5">
    <name type="scientific">Pedobacter ureilyticus</name>
    <dbReference type="NCBI Taxonomy" id="1393051"/>
    <lineage>
        <taxon>Bacteria</taxon>
        <taxon>Pseudomonadati</taxon>
        <taxon>Bacteroidota</taxon>
        <taxon>Sphingobacteriia</taxon>
        <taxon>Sphingobacteriales</taxon>
        <taxon>Sphingobacteriaceae</taxon>
        <taxon>Pedobacter</taxon>
    </lineage>
</organism>
<keyword evidence="5" id="KW-1185">Reference proteome</keyword>
<dbReference type="InterPro" id="IPR059226">
    <property type="entry name" value="Choice_anch_Q_dom"/>
</dbReference>
<dbReference type="RefSeq" id="WP_138722129.1">
    <property type="nucleotide sequence ID" value="NZ_SSHJ02000005.1"/>
</dbReference>
<dbReference type="InterPro" id="IPR012334">
    <property type="entry name" value="Pectin_lyas_fold"/>
</dbReference>
<dbReference type="SUPFAM" id="SSF51126">
    <property type="entry name" value="Pectin lyase-like"/>
    <property type="match status" value="2"/>
</dbReference>
<evidence type="ECO:0000256" key="1">
    <source>
        <dbReference type="SAM" id="SignalP"/>
    </source>
</evidence>
<dbReference type="NCBIfam" id="TIGR04183">
    <property type="entry name" value="Por_Secre_tail"/>
    <property type="match status" value="1"/>
</dbReference>
<reference evidence="4 5" key="1">
    <citation type="submission" date="2024-12" db="EMBL/GenBank/DDBJ databases">
        <authorList>
            <person name="Hu S."/>
        </authorList>
    </citation>
    <scope>NUCLEOTIDE SEQUENCE [LARGE SCALE GENOMIC DNA]</scope>
    <source>
        <strain evidence="4 5">THG-T11</strain>
    </source>
</reference>
<dbReference type="Pfam" id="PF18962">
    <property type="entry name" value="Por_Secre_tail"/>
    <property type="match status" value="1"/>
</dbReference>
<dbReference type="NCBIfam" id="NF041518">
    <property type="entry name" value="choice_anch_Q"/>
    <property type="match status" value="1"/>
</dbReference>
<dbReference type="InterPro" id="IPR026444">
    <property type="entry name" value="Secre_tail"/>
</dbReference>